<keyword evidence="6 7" id="KW-0472">Membrane</keyword>
<protein>
    <submittedName>
        <fullName evidence="9">Carbohydrate ABC transporter membrane protein 2 (CUT1 family)</fullName>
    </submittedName>
</protein>
<evidence type="ECO:0000256" key="2">
    <source>
        <dbReference type="ARBA" id="ARBA00022448"/>
    </source>
</evidence>
<evidence type="ECO:0000256" key="1">
    <source>
        <dbReference type="ARBA" id="ARBA00004651"/>
    </source>
</evidence>
<dbReference type="InterPro" id="IPR035906">
    <property type="entry name" value="MetI-like_sf"/>
</dbReference>
<proteinExistence type="inferred from homology"/>
<dbReference type="InterPro" id="IPR000515">
    <property type="entry name" value="MetI-like"/>
</dbReference>
<evidence type="ECO:0000259" key="8">
    <source>
        <dbReference type="PROSITE" id="PS50928"/>
    </source>
</evidence>
<comment type="similarity">
    <text evidence="7">Belongs to the binding-protein-dependent transport system permease family.</text>
</comment>
<dbReference type="EMBL" id="QRDY01000001">
    <property type="protein sequence ID" value="RED65535.1"/>
    <property type="molecule type" value="Genomic_DNA"/>
</dbReference>
<feature type="transmembrane region" description="Helical" evidence="7">
    <location>
        <begin position="140"/>
        <end position="161"/>
    </location>
</feature>
<evidence type="ECO:0000256" key="4">
    <source>
        <dbReference type="ARBA" id="ARBA00022692"/>
    </source>
</evidence>
<feature type="transmembrane region" description="Helical" evidence="7">
    <location>
        <begin position="182"/>
        <end position="203"/>
    </location>
</feature>
<keyword evidence="3" id="KW-1003">Cell membrane</keyword>
<feature type="transmembrane region" description="Helical" evidence="7">
    <location>
        <begin position="107"/>
        <end position="128"/>
    </location>
</feature>
<dbReference type="CDD" id="cd06261">
    <property type="entry name" value="TM_PBP2"/>
    <property type="match status" value="1"/>
</dbReference>
<evidence type="ECO:0000313" key="9">
    <source>
        <dbReference type="EMBL" id="RED65535.1"/>
    </source>
</evidence>
<dbReference type="AlphaFoldDB" id="A0A3D9IV24"/>
<comment type="caution">
    <text evidence="9">The sequence shown here is derived from an EMBL/GenBank/DDBJ whole genome shotgun (WGS) entry which is preliminary data.</text>
</comment>
<sequence>MKTPWFTKLAVYAIIVAGALLFVFPFIYMILTSFFTATFSLPKPEEVLQVTPNFINYQIVWGKNHFAQYFSNSLLITSVAMVGALLISSLTAYGFARFAFPGKEGVFRLFLLTMMIPSVINIIPQFIIVKNLGLVNTYSGLWLIYIATGVVGNMFFLRGFFESIPRELEESVLIDGGGNWRIYWNIYLPLSLPAMGTLAIFVFQATWEEYFLALTIIKSEALRTLPIAILMFNDKYATNYGQIFAASLIALLPVILIYVIFQKRFVQSGFNEGAVKG</sequence>
<keyword evidence="10" id="KW-1185">Reference proteome</keyword>
<gene>
    <name evidence="9" type="ORF">DFP95_10123</name>
</gene>
<name>A0A3D9IV24_9BACL</name>
<dbReference type="SUPFAM" id="SSF161098">
    <property type="entry name" value="MetI-like"/>
    <property type="match status" value="1"/>
</dbReference>
<dbReference type="Gene3D" id="1.10.3720.10">
    <property type="entry name" value="MetI-like"/>
    <property type="match status" value="1"/>
</dbReference>
<dbReference type="PANTHER" id="PTHR43744:SF12">
    <property type="entry name" value="ABC TRANSPORTER PERMEASE PROTEIN MG189-RELATED"/>
    <property type="match status" value="1"/>
</dbReference>
<dbReference type="GO" id="GO:0005886">
    <property type="term" value="C:plasma membrane"/>
    <property type="evidence" value="ECO:0007669"/>
    <property type="project" value="UniProtKB-SubCell"/>
</dbReference>
<feature type="transmembrane region" description="Helical" evidence="7">
    <location>
        <begin position="74"/>
        <end position="95"/>
    </location>
</feature>
<feature type="domain" description="ABC transmembrane type-1" evidence="8">
    <location>
        <begin position="70"/>
        <end position="261"/>
    </location>
</feature>
<evidence type="ECO:0000256" key="3">
    <source>
        <dbReference type="ARBA" id="ARBA00022475"/>
    </source>
</evidence>
<keyword evidence="4 7" id="KW-0812">Transmembrane</keyword>
<evidence type="ECO:0000256" key="6">
    <source>
        <dbReference type="ARBA" id="ARBA00023136"/>
    </source>
</evidence>
<evidence type="ECO:0000256" key="7">
    <source>
        <dbReference type="RuleBase" id="RU363032"/>
    </source>
</evidence>
<dbReference type="OrthoDB" id="9810086at2"/>
<dbReference type="Pfam" id="PF00528">
    <property type="entry name" value="BPD_transp_1"/>
    <property type="match status" value="1"/>
</dbReference>
<dbReference type="RefSeq" id="WP_115990467.1">
    <property type="nucleotide sequence ID" value="NZ_QRDY01000001.1"/>
</dbReference>
<accession>A0A3D9IV24</accession>
<dbReference type="PANTHER" id="PTHR43744">
    <property type="entry name" value="ABC TRANSPORTER PERMEASE PROTEIN MG189-RELATED-RELATED"/>
    <property type="match status" value="1"/>
</dbReference>
<comment type="subcellular location">
    <subcellularLocation>
        <location evidence="1 7">Cell membrane</location>
        <topology evidence="1 7">Multi-pass membrane protein</topology>
    </subcellularLocation>
</comment>
<keyword evidence="5 7" id="KW-1133">Transmembrane helix</keyword>
<feature type="transmembrane region" description="Helical" evidence="7">
    <location>
        <begin position="240"/>
        <end position="261"/>
    </location>
</feature>
<reference evidence="9 10" key="1">
    <citation type="submission" date="2018-07" db="EMBL/GenBank/DDBJ databases">
        <title>Genomic Encyclopedia of Type Strains, Phase III (KMG-III): the genomes of soil and plant-associated and newly described type strains.</title>
        <authorList>
            <person name="Whitman W."/>
        </authorList>
    </citation>
    <scope>NUCLEOTIDE SEQUENCE [LARGE SCALE GENOMIC DNA]</scope>
    <source>
        <strain evidence="9 10">CECT 8236</strain>
    </source>
</reference>
<organism evidence="9 10">
    <name type="scientific">Cohnella lupini</name>
    <dbReference type="NCBI Taxonomy" id="1294267"/>
    <lineage>
        <taxon>Bacteria</taxon>
        <taxon>Bacillati</taxon>
        <taxon>Bacillota</taxon>
        <taxon>Bacilli</taxon>
        <taxon>Bacillales</taxon>
        <taxon>Paenibacillaceae</taxon>
        <taxon>Cohnella</taxon>
    </lineage>
</organism>
<feature type="transmembrane region" description="Helical" evidence="7">
    <location>
        <begin position="9"/>
        <end position="31"/>
    </location>
</feature>
<evidence type="ECO:0000313" key="10">
    <source>
        <dbReference type="Proteomes" id="UP000256869"/>
    </source>
</evidence>
<evidence type="ECO:0000256" key="5">
    <source>
        <dbReference type="ARBA" id="ARBA00022989"/>
    </source>
</evidence>
<dbReference type="GO" id="GO:0055085">
    <property type="term" value="P:transmembrane transport"/>
    <property type="evidence" value="ECO:0007669"/>
    <property type="project" value="InterPro"/>
</dbReference>
<dbReference type="Proteomes" id="UP000256869">
    <property type="component" value="Unassembled WGS sequence"/>
</dbReference>
<dbReference type="PROSITE" id="PS50928">
    <property type="entry name" value="ABC_TM1"/>
    <property type="match status" value="1"/>
</dbReference>
<keyword evidence="2 7" id="KW-0813">Transport</keyword>